<dbReference type="InterPro" id="IPR004474">
    <property type="entry name" value="LytR_CpsA_psr"/>
</dbReference>
<evidence type="ECO:0000259" key="11">
    <source>
        <dbReference type="Pfam" id="PF03816"/>
    </source>
</evidence>
<organism evidence="12 13">
    <name type="scientific">Enterococcus entomosocium</name>
    <dbReference type="NCBI Taxonomy" id="3034352"/>
    <lineage>
        <taxon>Bacteria</taxon>
        <taxon>Bacillati</taxon>
        <taxon>Bacillota</taxon>
        <taxon>Bacilli</taxon>
        <taxon>Lactobacillales</taxon>
        <taxon>Enterococcaceae</taxon>
        <taxon>Enterococcus</taxon>
    </lineage>
</organism>
<dbReference type="NCBIfam" id="TIGR00350">
    <property type="entry name" value="lytR_cpsA_psr"/>
    <property type="match status" value="1"/>
</dbReference>
<dbReference type="InterPro" id="IPR023734">
    <property type="entry name" value="TagU"/>
</dbReference>
<feature type="topological domain" description="Cytoplasmic" evidence="9">
    <location>
        <begin position="1"/>
        <end position="12"/>
    </location>
</feature>
<keyword evidence="4 9" id="KW-0812">Transmembrane</keyword>
<protein>
    <recommendedName>
        <fullName evidence="9">Polyisoprenyl-teichoic acid--peptidoglycan teichoic acid transferase TagU</fullName>
        <ecNumber evidence="9">2.7.8.-</ecNumber>
    </recommendedName>
</protein>
<dbReference type="EC" id="2.7.8.-" evidence="9"/>
<dbReference type="Proteomes" id="UP001554047">
    <property type="component" value="Unassembled WGS sequence"/>
</dbReference>
<sequence>MTGGKQMSKGKKIFLIIFSIVAVLVIGMIGVAAKLYFDVSNSIQETYQSVERDREDRLRENDVDLSQKDSFSVLLMGIDTGDLGRVEQGRSDTMMVATISPQDNQTTVVSIGRDSYVDIVGHGTTDKINHAYAFGGPAMAMNTVEKFLDIPIDHYVSINMAGLKELVDAVGGIEVDNEITFSQDGFDFAIGRTSLNGEQALAYSRMRYEDPNGDYGRQERQRKIVEGIVKKVLSLDGITQYQTILNAVEQNMKTDMSFDDMRTLAFNYRSAFQTIKQDQLQGEGFMQDGISYQRVSDEELARVQKELKAQLNLENE</sequence>
<feature type="topological domain" description="Extracellular" evidence="9">
    <location>
        <begin position="34"/>
        <end position="316"/>
    </location>
</feature>
<evidence type="ECO:0000256" key="7">
    <source>
        <dbReference type="ARBA" id="ARBA00023136"/>
    </source>
</evidence>
<evidence type="ECO:0000256" key="8">
    <source>
        <dbReference type="ARBA" id="ARBA00023316"/>
    </source>
</evidence>
<dbReference type="HAMAP" id="MF_01140">
    <property type="entry name" value="TagU_transferase"/>
    <property type="match status" value="1"/>
</dbReference>
<keyword evidence="5 9" id="KW-0735">Signal-anchor</keyword>
<evidence type="ECO:0000256" key="10">
    <source>
        <dbReference type="SAM" id="Phobius"/>
    </source>
</evidence>
<feature type="transmembrane region" description="Helical" evidence="10">
    <location>
        <begin position="12"/>
        <end position="37"/>
    </location>
</feature>
<keyword evidence="6 9" id="KW-1133">Transmembrane helix</keyword>
<evidence type="ECO:0000256" key="5">
    <source>
        <dbReference type="ARBA" id="ARBA00022968"/>
    </source>
</evidence>
<comment type="pathway">
    <text evidence="9">Cell wall biogenesis.</text>
</comment>
<name>A0ABV3MAM4_9ENTE</name>
<evidence type="ECO:0000313" key="12">
    <source>
        <dbReference type="EMBL" id="MEW3465026.1"/>
    </source>
</evidence>
<comment type="similarity">
    <text evidence="1 9">Belongs to the LytR/CpsA/Psr (LCP) family.</text>
</comment>
<evidence type="ECO:0000256" key="1">
    <source>
        <dbReference type="ARBA" id="ARBA00006068"/>
    </source>
</evidence>
<keyword evidence="2 9" id="KW-1003">Cell membrane</keyword>
<dbReference type="InterPro" id="IPR050922">
    <property type="entry name" value="LytR/CpsA/Psr_CW_biosynth"/>
</dbReference>
<comment type="subcellular location">
    <subcellularLocation>
        <location evidence="9">Cell membrane</location>
        <topology evidence="9">Single-pass type II membrane protein</topology>
    </subcellularLocation>
</comment>
<feature type="domain" description="Cell envelope-related transcriptional attenuator" evidence="11">
    <location>
        <begin position="90"/>
        <end position="233"/>
    </location>
</feature>
<evidence type="ECO:0000256" key="2">
    <source>
        <dbReference type="ARBA" id="ARBA00022475"/>
    </source>
</evidence>
<comment type="caution">
    <text evidence="12">The sequence shown here is derived from an EMBL/GenBank/DDBJ whole genome shotgun (WGS) entry which is preliminary data.</text>
</comment>
<proteinExistence type="inferred from homology"/>
<gene>
    <name evidence="9" type="primary">tagU</name>
    <name evidence="12" type="ORF">AB1I55_02795</name>
</gene>
<accession>A0ABV3MAM4</accession>
<comment type="function">
    <text evidence="9">May catalyze the final step in cell wall teichoic acid biosynthesis, the transfer of the anionic cell wall polymers (APs) from their lipid-linked precursor to the cell wall peptidoglycan (PG).</text>
</comment>
<keyword evidence="8 9" id="KW-0961">Cell wall biogenesis/degradation</keyword>
<dbReference type="EMBL" id="JBFDTB010000002">
    <property type="protein sequence ID" value="MEW3465026.1"/>
    <property type="molecule type" value="Genomic_DNA"/>
</dbReference>
<evidence type="ECO:0000256" key="4">
    <source>
        <dbReference type="ARBA" id="ARBA00022692"/>
    </source>
</evidence>
<dbReference type="Gene3D" id="3.40.630.190">
    <property type="entry name" value="LCP protein"/>
    <property type="match status" value="1"/>
</dbReference>
<dbReference type="PANTHER" id="PTHR33392">
    <property type="entry name" value="POLYISOPRENYL-TEICHOIC ACID--PEPTIDOGLYCAN TEICHOIC ACID TRANSFERASE TAGU"/>
    <property type="match status" value="1"/>
</dbReference>
<reference evidence="12 13" key="1">
    <citation type="submission" date="2024-05" db="EMBL/GenBank/DDBJ databases">
        <title>Human gut microbiome strain richness.</title>
        <authorList>
            <person name="Chen-Liaw A."/>
        </authorList>
    </citation>
    <scope>NUCLEOTIDE SEQUENCE [LARGE SCALE GENOMIC DNA]</scope>
    <source>
        <strain evidence="12 13">J1100102st1_G3_J1100102_180507</strain>
    </source>
</reference>
<evidence type="ECO:0000256" key="6">
    <source>
        <dbReference type="ARBA" id="ARBA00022989"/>
    </source>
</evidence>
<keyword evidence="3 9" id="KW-0808">Transferase</keyword>
<dbReference type="PANTHER" id="PTHR33392:SF6">
    <property type="entry name" value="POLYISOPRENYL-TEICHOIC ACID--PEPTIDOGLYCAN TEICHOIC ACID TRANSFERASE TAGU"/>
    <property type="match status" value="1"/>
</dbReference>
<dbReference type="Pfam" id="PF03816">
    <property type="entry name" value="LytR_cpsA_psr"/>
    <property type="match status" value="1"/>
</dbReference>
<keyword evidence="7 9" id="KW-0472">Membrane</keyword>
<evidence type="ECO:0000256" key="9">
    <source>
        <dbReference type="HAMAP-Rule" id="MF_01140"/>
    </source>
</evidence>
<keyword evidence="13" id="KW-1185">Reference proteome</keyword>
<evidence type="ECO:0000256" key="3">
    <source>
        <dbReference type="ARBA" id="ARBA00022679"/>
    </source>
</evidence>
<evidence type="ECO:0000313" key="13">
    <source>
        <dbReference type="Proteomes" id="UP001554047"/>
    </source>
</evidence>